<proteinExistence type="predicted"/>
<sequence>MAEAEMSQPGRRADSSSVSSTPLPNDVRLSDDEHDALIREMVFCFTSNDAARSVLRQMRVPASLFPAWTDNAITWWQLVDEDLERGTIPEPYRRMISVAHERFPGNRVLHQLWRDHVEGQPTQHPLPQRSDGCHVIFQASTGEEREQAAAALRAGGLQPTEVWTSQHAVSFAVDQREPNRVSRILDQTGLVWTVVAPGQPDYLLRELFVQAPDGTRYLINDAPAQQTVGAMASDVARQLQRPSTAAPGQGGSLVVDRMTPGGGRERLSGDATLHDAGVVDGDQLGVGLEGRAGAVNPVDRQVALDRAYKQVLAFAAGVPGGMDVLVNSETLPTEYQLKFTKPSFGPPPSEDAEPTSITEHVVLVMLDRSFPETAPQAFWQTPIFHPNIFPTYECQARRERPDSEGWVCLGILAESWYPAMPFAAIVQMLIDIAGYRNYDLFQPTAAADGGSELRPNFVDLAAARWAATHQQRITDIGGTPLSRRAPDEPSFQNILIALD</sequence>
<dbReference type="CDD" id="cd00195">
    <property type="entry name" value="UBCc_UEV"/>
    <property type="match status" value="1"/>
</dbReference>
<organism evidence="3 4">
    <name type="scientific">Catellatospora coxensis</name>
    <dbReference type="NCBI Taxonomy" id="310354"/>
    <lineage>
        <taxon>Bacteria</taxon>
        <taxon>Bacillati</taxon>
        <taxon>Actinomycetota</taxon>
        <taxon>Actinomycetes</taxon>
        <taxon>Micromonosporales</taxon>
        <taxon>Micromonosporaceae</taxon>
        <taxon>Catellatospora</taxon>
    </lineage>
</organism>
<dbReference type="Pfam" id="PF08817">
    <property type="entry name" value="YukD"/>
    <property type="match status" value="1"/>
</dbReference>
<dbReference type="InterPro" id="IPR045430">
    <property type="entry name" value="EAD1"/>
</dbReference>
<dbReference type="RefSeq" id="WP_203698892.1">
    <property type="nucleotide sequence ID" value="NZ_BAAALC010000052.1"/>
</dbReference>
<evidence type="ECO:0000259" key="2">
    <source>
        <dbReference type="Pfam" id="PF19955"/>
    </source>
</evidence>
<keyword evidence="4" id="KW-1185">Reference proteome</keyword>
<dbReference type="Pfam" id="PF19955">
    <property type="entry name" value="EAD1"/>
    <property type="match status" value="1"/>
</dbReference>
<comment type="caution">
    <text evidence="3">The sequence shown here is derived from an EMBL/GenBank/DDBJ whole genome shotgun (WGS) entry which is preliminary data.</text>
</comment>
<dbReference type="AlphaFoldDB" id="A0A8J3KXQ8"/>
<dbReference type="Proteomes" id="UP000630887">
    <property type="component" value="Unassembled WGS sequence"/>
</dbReference>
<protein>
    <recommendedName>
        <fullName evidence="2">Effector-associated domain-containing protein</fullName>
    </recommendedName>
</protein>
<dbReference type="Gene3D" id="3.10.110.10">
    <property type="entry name" value="Ubiquitin Conjugating Enzyme"/>
    <property type="match status" value="1"/>
</dbReference>
<dbReference type="EMBL" id="BONI01000106">
    <property type="protein sequence ID" value="GIG10932.1"/>
    <property type="molecule type" value="Genomic_DNA"/>
</dbReference>
<evidence type="ECO:0000313" key="3">
    <source>
        <dbReference type="EMBL" id="GIG10932.1"/>
    </source>
</evidence>
<reference evidence="3 4" key="1">
    <citation type="submission" date="2021-01" db="EMBL/GenBank/DDBJ databases">
        <title>Whole genome shotgun sequence of Catellatospora coxensis NBRC 107359.</title>
        <authorList>
            <person name="Komaki H."/>
            <person name="Tamura T."/>
        </authorList>
    </citation>
    <scope>NUCLEOTIDE SEQUENCE [LARGE SCALE GENOMIC DNA]</scope>
    <source>
        <strain evidence="3 4">NBRC 107359</strain>
    </source>
</reference>
<name>A0A8J3KXQ8_9ACTN</name>
<dbReference type="InterPro" id="IPR024962">
    <property type="entry name" value="YukD-like"/>
</dbReference>
<accession>A0A8J3KXQ8</accession>
<evidence type="ECO:0000313" key="4">
    <source>
        <dbReference type="Proteomes" id="UP000630887"/>
    </source>
</evidence>
<gene>
    <name evidence="3" type="ORF">Cco03nite_76320</name>
</gene>
<dbReference type="InterPro" id="IPR016135">
    <property type="entry name" value="UBQ-conjugating_enzyme/RWD"/>
</dbReference>
<feature type="region of interest" description="Disordered" evidence="1">
    <location>
        <begin position="1"/>
        <end position="28"/>
    </location>
</feature>
<evidence type="ECO:0000256" key="1">
    <source>
        <dbReference type="SAM" id="MobiDB-lite"/>
    </source>
</evidence>
<dbReference type="SUPFAM" id="SSF54495">
    <property type="entry name" value="UBC-like"/>
    <property type="match status" value="1"/>
</dbReference>
<feature type="domain" description="Effector-associated" evidence="2">
    <location>
        <begin position="28"/>
        <end position="113"/>
    </location>
</feature>